<evidence type="ECO:0008006" key="4">
    <source>
        <dbReference type="Google" id="ProtNLM"/>
    </source>
</evidence>
<evidence type="ECO:0000256" key="1">
    <source>
        <dbReference type="SAM" id="Phobius"/>
    </source>
</evidence>
<keyword evidence="1" id="KW-0812">Transmembrane</keyword>
<dbReference type="Proteomes" id="UP000831787">
    <property type="component" value="Chromosome"/>
</dbReference>
<name>A0ABY4EKD2_9BACI</name>
<evidence type="ECO:0000313" key="3">
    <source>
        <dbReference type="Proteomes" id="UP000831787"/>
    </source>
</evidence>
<reference evidence="2 3" key="1">
    <citation type="submission" date="2022-04" db="EMBL/GenBank/DDBJ databases">
        <title>Halobacillus sp. isolated from saltern.</title>
        <authorList>
            <person name="Won M."/>
            <person name="Lee C.-M."/>
            <person name="Woen H.-Y."/>
            <person name="Kwon S.-W."/>
        </authorList>
    </citation>
    <scope>NUCLEOTIDE SEQUENCE [LARGE SCALE GENOMIC DNA]</scope>
    <source>
        <strain evidence="2 3">SSBR10-3</strain>
    </source>
</reference>
<dbReference type="EMBL" id="CP095073">
    <property type="protein sequence ID" value="UOQ44931.1"/>
    <property type="molecule type" value="Genomic_DNA"/>
</dbReference>
<gene>
    <name evidence="2" type="ORF">MUN89_02970</name>
</gene>
<dbReference type="RefSeq" id="WP_244711269.1">
    <property type="nucleotide sequence ID" value="NZ_CP095073.1"/>
</dbReference>
<evidence type="ECO:0000313" key="2">
    <source>
        <dbReference type="EMBL" id="UOQ44931.1"/>
    </source>
</evidence>
<protein>
    <recommendedName>
        <fullName evidence="4">Phage protein</fullName>
    </recommendedName>
</protein>
<keyword evidence="1" id="KW-0472">Membrane</keyword>
<proteinExistence type="predicted"/>
<keyword evidence="3" id="KW-1185">Reference proteome</keyword>
<accession>A0ABY4EKD2</accession>
<organism evidence="2 3">
    <name type="scientific">Halobacillus salinarum</name>
    <dbReference type="NCBI Taxonomy" id="2932257"/>
    <lineage>
        <taxon>Bacteria</taxon>
        <taxon>Bacillati</taxon>
        <taxon>Bacillota</taxon>
        <taxon>Bacilli</taxon>
        <taxon>Bacillales</taxon>
        <taxon>Bacillaceae</taxon>
        <taxon>Halobacillus</taxon>
    </lineage>
</organism>
<sequence>MNDIFDMAIWGMVSAVLGYLFLSSFIMSEKESQIFEEKIKRLVFKK</sequence>
<keyword evidence="1" id="KW-1133">Transmembrane helix</keyword>
<feature type="transmembrane region" description="Helical" evidence="1">
    <location>
        <begin position="7"/>
        <end position="27"/>
    </location>
</feature>